<protein>
    <recommendedName>
        <fullName evidence="1">Alkaline phosphatase-like protein PglZ C-terminal domain-containing protein</fullName>
    </recommendedName>
</protein>
<name>A0A4U3MGD5_9ACTN</name>
<dbReference type="RefSeq" id="WP_137248039.1">
    <property type="nucleotide sequence ID" value="NZ_SZQA01000015.1"/>
</dbReference>
<feature type="domain" description="Alkaline phosphatase-like protein PglZ C-terminal" evidence="1">
    <location>
        <begin position="328"/>
        <end position="427"/>
    </location>
</feature>
<comment type="caution">
    <text evidence="2">The sequence shown here is derived from an EMBL/GenBank/DDBJ whole genome shotgun (WGS) entry which is preliminary data.</text>
</comment>
<organism evidence="2 3">
    <name type="scientific">Herbidospora galbida</name>
    <dbReference type="NCBI Taxonomy" id="2575442"/>
    <lineage>
        <taxon>Bacteria</taxon>
        <taxon>Bacillati</taxon>
        <taxon>Actinomycetota</taxon>
        <taxon>Actinomycetes</taxon>
        <taxon>Streptosporangiales</taxon>
        <taxon>Streptosporangiaceae</taxon>
        <taxon>Herbidospora</taxon>
    </lineage>
</organism>
<accession>A0A4U3MGD5</accession>
<dbReference type="EMBL" id="SZQA01000015">
    <property type="protein sequence ID" value="TKK87522.1"/>
    <property type="molecule type" value="Genomic_DNA"/>
</dbReference>
<evidence type="ECO:0000313" key="2">
    <source>
        <dbReference type="EMBL" id="TKK87522.1"/>
    </source>
</evidence>
<sequence>MAFRPHALDRERATLALGSTPLGHGTSGVITRLEGGEKLLYKEYAPRAGRVNGTALADLVESGHRDPELRSRCSWPMARVVDGDQVTGFLMREAAGGFHRTVGAELDLATRHDFAVQAAELVLHLHGKGWIVGNLSIHKILWRHGEIFLVGCDGLRRHGAEPVVRPTGISSVDDPWQPPTGPDFDTDRYRLALLIGRTLSGDPAVRPGEPLFLDPGFPDRVSSAVSEMFARAGGPRGGRPAASEWLQSLSGRKRIAVSRPLLGGVRAGVLSDSVPEDPESENLVFVTRDPEDSEPEIFEFEILDVEEDEYAVVVEPVAEESPDLSVPAESLGRRVIDSPVYAEQRELAPRTPVDDVTVAFLVTHVADGNGRASVADLARLLGEEPSRMVMLLRSVRGLLNVEQTEVITLKDNDRTVVLNVPLLEEQFLEEDEP</sequence>
<proteinExistence type="predicted"/>
<keyword evidence="3" id="KW-1185">Reference proteome</keyword>
<evidence type="ECO:0000313" key="3">
    <source>
        <dbReference type="Proteomes" id="UP000308705"/>
    </source>
</evidence>
<dbReference type="Pfam" id="PF25863">
    <property type="entry name" value="PglZ_C"/>
    <property type="match status" value="1"/>
</dbReference>
<dbReference type="AlphaFoldDB" id="A0A4U3MGD5"/>
<dbReference type="InterPro" id="IPR058882">
    <property type="entry name" value="PglZ_C"/>
</dbReference>
<reference evidence="2 3" key="1">
    <citation type="submission" date="2019-04" db="EMBL/GenBank/DDBJ databases">
        <title>Herbidospora sp. NEAU-GS14.nov., a novel actinomycete isolated from soil.</title>
        <authorList>
            <person name="Han L."/>
        </authorList>
    </citation>
    <scope>NUCLEOTIDE SEQUENCE [LARGE SCALE GENOMIC DNA]</scope>
    <source>
        <strain evidence="2 3">NEAU-GS14</strain>
    </source>
</reference>
<dbReference type="Proteomes" id="UP000308705">
    <property type="component" value="Unassembled WGS sequence"/>
</dbReference>
<dbReference type="OrthoDB" id="3700382at2"/>
<evidence type="ECO:0000259" key="1">
    <source>
        <dbReference type="Pfam" id="PF25863"/>
    </source>
</evidence>
<gene>
    <name evidence="2" type="ORF">FDA94_16985</name>
</gene>